<keyword evidence="11 13" id="KW-0472">Membrane</keyword>
<dbReference type="InterPro" id="IPR006153">
    <property type="entry name" value="Cation/H_exchanger_TM"/>
</dbReference>
<reference evidence="15" key="1">
    <citation type="submission" date="2021-01" db="EMBL/GenBank/DDBJ databases">
        <title>Modified the classification status of verrucomicrobia.</title>
        <authorList>
            <person name="Feng X."/>
        </authorList>
    </citation>
    <scope>NUCLEOTIDE SEQUENCE</scope>
    <source>
        <strain evidence="15">KCTC 12986</strain>
    </source>
</reference>
<keyword evidence="4" id="KW-0050">Antiport</keyword>
<dbReference type="GO" id="GO:1902600">
    <property type="term" value="P:proton transmembrane transport"/>
    <property type="evidence" value="ECO:0007669"/>
    <property type="project" value="InterPro"/>
</dbReference>
<evidence type="ECO:0000256" key="6">
    <source>
        <dbReference type="ARBA" id="ARBA00022538"/>
    </source>
</evidence>
<protein>
    <submittedName>
        <fullName evidence="15">Cation:proton antiporter</fullName>
    </submittedName>
</protein>
<keyword evidence="3" id="KW-0813">Transport</keyword>
<dbReference type="PROSITE" id="PS51201">
    <property type="entry name" value="RCK_N"/>
    <property type="match status" value="1"/>
</dbReference>
<evidence type="ECO:0000256" key="11">
    <source>
        <dbReference type="ARBA" id="ARBA00023136"/>
    </source>
</evidence>
<feature type="transmembrane region" description="Helical" evidence="13">
    <location>
        <begin position="6"/>
        <end position="25"/>
    </location>
</feature>
<comment type="subcellular location">
    <subcellularLocation>
        <location evidence="1">Endomembrane system</location>
        <topology evidence="1">Multi-pass membrane protein</topology>
    </subcellularLocation>
</comment>
<dbReference type="GO" id="GO:0015079">
    <property type="term" value="F:potassium ion transmembrane transporter activity"/>
    <property type="evidence" value="ECO:0007669"/>
    <property type="project" value="InterPro"/>
</dbReference>
<evidence type="ECO:0000256" key="8">
    <source>
        <dbReference type="ARBA" id="ARBA00022958"/>
    </source>
</evidence>
<keyword evidence="10" id="KW-0406">Ion transport</keyword>
<dbReference type="Proteomes" id="UP000604083">
    <property type="component" value="Unassembled WGS sequence"/>
</dbReference>
<feature type="transmembrane region" description="Helical" evidence="13">
    <location>
        <begin position="343"/>
        <end position="364"/>
    </location>
</feature>
<dbReference type="Pfam" id="PF00999">
    <property type="entry name" value="Na_H_Exchanger"/>
    <property type="match status" value="1"/>
</dbReference>
<evidence type="ECO:0000313" key="15">
    <source>
        <dbReference type="EMBL" id="MBK1835230.1"/>
    </source>
</evidence>
<dbReference type="InterPro" id="IPR004771">
    <property type="entry name" value="K/H_exchanger"/>
</dbReference>
<dbReference type="GO" id="GO:0012505">
    <property type="term" value="C:endomembrane system"/>
    <property type="evidence" value="ECO:0007669"/>
    <property type="project" value="UniProtKB-SubCell"/>
</dbReference>
<dbReference type="PRINTS" id="PR00335">
    <property type="entry name" value="KUPTAKETRKA"/>
</dbReference>
<feature type="domain" description="RCK N-terminal" evidence="14">
    <location>
        <begin position="419"/>
        <end position="535"/>
    </location>
</feature>
<dbReference type="PANTHER" id="PTHR46157:SF4">
    <property type="entry name" value="K(+) EFFLUX ANTIPORTER 3, CHLOROPLASTIC"/>
    <property type="match status" value="1"/>
</dbReference>
<dbReference type="RefSeq" id="WP_200392665.1">
    <property type="nucleotide sequence ID" value="NZ_JAENIO010000044.1"/>
</dbReference>
<dbReference type="AlphaFoldDB" id="A0A934RW41"/>
<evidence type="ECO:0000256" key="10">
    <source>
        <dbReference type="ARBA" id="ARBA00023065"/>
    </source>
</evidence>
<feature type="compositionally biased region" description="Basic and acidic residues" evidence="12">
    <location>
        <begin position="608"/>
        <end position="625"/>
    </location>
</feature>
<dbReference type="GO" id="GO:0015297">
    <property type="term" value="F:antiporter activity"/>
    <property type="evidence" value="ECO:0007669"/>
    <property type="project" value="UniProtKB-KW"/>
</dbReference>
<evidence type="ECO:0000256" key="4">
    <source>
        <dbReference type="ARBA" id="ARBA00022449"/>
    </source>
</evidence>
<dbReference type="EMBL" id="JAENIO010000044">
    <property type="protein sequence ID" value="MBK1835230.1"/>
    <property type="molecule type" value="Genomic_DNA"/>
</dbReference>
<evidence type="ECO:0000256" key="7">
    <source>
        <dbReference type="ARBA" id="ARBA00022692"/>
    </source>
</evidence>
<evidence type="ECO:0000259" key="14">
    <source>
        <dbReference type="PROSITE" id="PS51201"/>
    </source>
</evidence>
<feature type="transmembrane region" description="Helical" evidence="13">
    <location>
        <begin position="154"/>
        <end position="179"/>
    </location>
</feature>
<feature type="transmembrane region" description="Helical" evidence="13">
    <location>
        <begin position="88"/>
        <end position="110"/>
    </location>
</feature>
<dbReference type="GO" id="GO:0005886">
    <property type="term" value="C:plasma membrane"/>
    <property type="evidence" value="ECO:0007669"/>
    <property type="project" value="InterPro"/>
</dbReference>
<comment type="caution">
    <text evidence="15">The sequence shown here is derived from an EMBL/GenBank/DDBJ whole genome shotgun (WGS) entry which is preliminary data.</text>
</comment>
<dbReference type="PANTHER" id="PTHR46157">
    <property type="entry name" value="K(+) EFFLUX ANTIPORTER 3, CHLOROPLASTIC"/>
    <property type="match status" value="1"/>
</dbReference>
<feature type="transmembrane region" description="Helical" evidence="13">
    <location>
        <begin position="116"/>
        <end position="133"/>
    </location>
</feature>
<feature type="region of interest" description="Disordered" evidence="12">
    <location>
        <begin position="608"/>
        <end position="633"/>
    </location>
</feature>
<keyword evidence="9 13" id="KW-1133">Transmembrane helix</keyword>
<evidence type="ECO:0000313" key="16">
    <source>
        <dbReference type="Proteomes" id="UP000604083"/>
    </source>
</evidence>
<dbReference type="InterPro" id="IPR003148">
    <property type="entry name" value="RCK_N"/>
</dbReference>
<dbReference type="InterPro" id="IPR038770">
    <property type="entry name" value="Na+/solute_symporter_sf"/>
</dbReference>
<proteinExistence type="inferred from homology"/>
<dbReference type="NCBIfam" id="TIGR00932">
    <property type="entry name" value="2a37"/>
    <property type="match status" value="1"/>
</dbReference>
<evidence type="ECO:0000256" key="3">
    <source>
        <dbReference type="ARBA" id="ARBA00022448"/>
    </source>
</evidence>
<feature type="transmembrane region" description="Helical" evidence="13">
    <location>
        <begin position="199"/>
        <end position="220"/>
    </location>
</feature>
<feature type="transmembrane region" description="Helical" evidence="13">
    <location>
        <begin position="241"/>
        <end position="268"/>
    </location>
</feature>
<evidence type="ECO:0000256" key="5">
    <source>
        <dbReference type="ARBA" id="ARBA00022475"/>
    </source>
</evidence>
<gene>
    <name evidence="15" type="ORF">JIN78_14260</name>
</gene>
<dbReference type="Gene3D" id="3.40.50.720">
    <property type="entry name" value="NAD(P)-binding Rossmann-like Domain"/>
    <property type="match status" value="1"/>
</dbReference>
<dbReference type="Pfam" id="PF02254">
    <property type="entry name" value="TrkA_N"/>
    <property type="match status" value="1"/>
</dbReference>
<dbReference type="SUPFAM" id="SSF51735">
    <property type="entry name" value="NAD(P)-binding Rossmann-fold domains"/>
    <property type="match status" value="1"/>
</dbReference>
<dbReference type="FunFam" id="3.40.50.720:FF:000036">
    <property type="entry name" value="Glutathione-regulated potassium-efflux system protein KefB"/>
    <property type="match status" value="1"/>
</dbReference>
<accession>A0A934RW41</accession>
<feature type="transmembrane region" description="Helical" evidence="13">
    <location>
        <begin position="313"/>
        <end position="331"/>
    </location>
</feature>
<keyword evidence="7 13" id="KW-0812">Transmembrane</keyword>
<keyword evidence="8" id="KW-0630">Potassium</keyword>
<keyword evidence="6" id="KW-0633">Potassium transport</keyword>
<feature type="transmembrane region" description="Helical" evidence="13">
    <location>
        <begin position="57"/>
        <end position="76"/>
    </location>
</feature>
<evidence type="ECO:0000256" key="13">
    <source>
        <dbReference type="SAM" id="Phobius"/>
    </source>
</evidence>
<keyword evidence="5" id="KW-1003">Cell membrane</keyword>
<dbReference type="Gene3D" id="1.20.1530.20">
    <property type="match status" value="1"/>
</dbReference>
<comment type="similarity">
    <text evidence="2">Belongs to the monovalent cation:proton antiporter 2 (CPA2) transporter (TC 2.A.37) family.</text>
</comment>
<name>A0A934RW41_9BACT</name>
<evidence type="ECO:0000256" key="12">
    <source>
        <dbReference type="SAM" id="MobiDB-lite"/>
    </source>
</evidence>
<feature type="transmembrane region" description="Helical" evidence="13">
    <location>
        <begin position="376"/>
        <end position="394"/>
    </location>
</feature>
<sequence length="633" mass="68467">MSNQSLFTSAFVYLLAAVISVPVAKRLGLSSVLGYLVAGMIIGPFGIQLVGEEGADVMHFAEFGVVMMLFLVGLEVQPSRLWKMRGPILGLGGAQVGITIAVVAGLGLFLGLDWQVALAIGMALALSSTAIALQSLQEKGQTKSRAGQSAFSVLLFQDLAVIPILAVMPLLATLTPAGADHHHADLNALQAWLSHQPPWVNTVLVLVAVVLIVVAGKYLFQPLLGWVARTRVRETFVALALSLVIGIALLMTSLGVSAALGTFLAGMLLSDSEYRAELEADIEPFKGLLLGVFFIAVGASIDFDLIASQPLNIAALVLALIALKGVILFALAKWAGLCLDGCFLFGFVLAQGSEFAFVILGFGISEGVLPLEIGQLVTAVVAISMAMTPLLLIFNDKVLRPRFGTREQEAPPADDMDEEAPVILAGMGRFGNFVARMLRAQGIEVTIIDNDPEHIDFLRNIGVKTFYGDASRVDLLEAAGAAEARVLVIALDQEETINELVASARKHFPQLQIMVRALSRDHQYELLEAGVDYTIHQHAGSAIAMGEETLKTLGFRAHRAARLGKIFARHDRESFEQLNEVRKDEKAYVHRIRERLSDIEDQFKRENSDFAKDPGWDTERLRKDSLPGLDQTS</sequence>
<keyword evidence="16" id="KW-1185">Reference proteome</keyword>
<dbReference type="InterPro" id="IPR006036">
    <property type="entry name" value="K_uptake_TrkA"/>
</dbReference>
<evidence type="ECO:0000256" key="1">
    <source>
        <dbReference type="ARBA" id="ARBA00004127"/>
    </source>
</evidence>
<evidence type="ECO:0000256" key="2">
    <source>
        <dbReference type="ARBA" id="ARBA00005551"/>
    </source>
</evidence>
<feature type="transmembrane region" description="Helical" evidence="13">
    <location>
        <begin position="32"/>
        <end position="51"/>
    </location>
</feature>
<dbReference type="InterPro" id="IPR036291">
    <property type="entry name" value="NAD(P)-bd_dom_sf"/>
</dbReference>
<organism evidence="15 16">
    <name type="scientific">Roseibacillus ishigakijimensis</name>
    <dbReference type="NCBI Taxonomy" id="454146"/>
    <lineage>
        <taxon>Bacteria</taxon>
        <taxon>Pseudomonadati</taxon>
        <taxon>Verrucomicrobiota</taxon>
        <taxon>Verrucomicrobiia</taxon>
        <taxon>Verrucomicrobiales</taxon>
        <taxon>Verrucomicrobiaceae</taxon>
        <taxon>Roseibacillus</taxon>
    </lineage>
</organism>
<evidence type="ECO:0000256" key="9">
    <source>
        <dbReference type="ARBA" id="ARBA00022989"/>
    </source>
</evidence>